<protein>
    <submittedName>
        <fullName evidence="1">Uncharacterized protein</fullName>
    </submittedName>
</protein>
<evidence type="ECO:0000313" key="2">
    <source>
        <dbReference type="Proteomes" id="UP000031668"/>
    </source>
</evidence>
<accession>A0A0C2MIV9</accession>
<evidence type="ECO:0000313" key="1">
    <source>
        <dbReference type="EMBL" id="KII67016.1"/>
    </source>
</evidence>
<comment type="caution">
    <text evidence="1">The sequence shown here is derived from an EMBL/GenBank/DDBJ whole genome shotgun (WGS) entry which is preliminary data.</text>
</comment>
<dbReference type="EMBL" id="JWZT01003344">
    <property type="protein sequence ID" value="KII67016.1"/>
    <property type="molecule type" value="Genomic_DNA"/>
</dbReference>
<reference evidence="1 2" key="1">
    <citation type="journal article" date="2014" name="Genome Biol. Evol.">
        <title>The genome of the myxosporean Thelohanellus kitauei shows adaptations to nutrient acquisition within its fish host.</title>
        <authorList>
            <person name="Yang Y."/>
            <person name="Xiong J."/>
            <person name="Zhou Z."/>
            <person name="Huo F."/>
            <person name="Miao W."/>
            <person name="Ran C."/>
            <person name="Liu Y."/>
            <person name="Zhang J."/>
            <person name="Feng J."/>
            <person name="Wang M."/>
            <person name="Wang M."/>
            <person name="Wang L."/>
            <person name="Yao B."/>
        </authorList>
    </citation>
    <scope>NUCLEOTIDE SEQUENCE [LARGE SCALE GENOMIC DNA]</scope>
    <source>
        <strain evidence="1">Wuqing</strain>
    </source>
</reference>
<dbReference type="AlphaFoldDB" id="A0A0C2MIV9"/>
<sequence length="620" mass="73893">MDSSNEITHEENYSSGYEYVESTLTGDSLTQMKAVRTFISHFSPQSDVEMDHLFIKNFPIELYGEFTWISQGGKTVDQYKEKTILFFDVFTFIYRNDSLVLDRKAKSFIVLLLNFMKTRESIPDFDANPLIVSILNCISHDPNKVLFINDNGMFNFYFYFITSNFELIERFWTMTYYIYHLDPSNRPYLNPKMLTKNMNEIKSKFQTSHDENIKRLFLNFLKMLSRLQLFDEIEIDVTNLYDITISILIDHINGIPNFLFIEYLSKIWSRIFSYSKYRFRIDTTDKLIHISGLFSTNLSHKLMEVVGRKSEFKMTKFKEQRLYIIFFSLVAFPTIDHDKFKWLHGLLIQLHASFIFFLQKCSIEDLLIENEYLILQYFVKSRITVGMEISSNNEEDIFNSFFNRFGTYPSLKFHLLYLDCRMYVEFRDMSTHYWEITSSHIDKIKDFVKYFTLALSDRVYIHKIKTDKKLFMYENLSKDLTMISENFIKYVFSECESKIIDELNLWMPEYIGCDEYKIYTKIFTSLVSSFNDSNYVTENMADYFLMCADSDSSILSQNPINIDSSGHSHDSKKNFGPLEHVYSSHQPSFLCVLRWFMLIYEMKFIFGDINYKFTNMTFFD</sequence>
<dbReference type="Proteomes" id="UP000031668">
    <property type="component" value="Unassembled WGS sequence"/>
</dbReference>
<gene>
    <name evidence="1" type="ORF">RF11_07555</name>
</gene>
<name>A0A0C2MIV9_THEKT</name>
<organism evidence="1 2">
    <name type="scientific">Thelohanellus kitauei</name>
    <name type="common">Myxosporean</name>
    <dbReference type="NCBI Taxonomy" id="669202"/>
    <lineage>
        <taxon>Eukaryota</taxon>
        <taxon>Metazoa</taxon>
        <taxon>Cnidaria</taxon>
        <taxon>Myxozoa</taxon>
        <taxon>Myxosporea</taxon>
        <taxon>Bivalvulida</taxon>
        <taxon>Platysporina</taxon>
        <taxon>Myxobolidae</taxon>
        <taxon>Thelohanellus</taxon>
    </lineage>
</organism>
<keyword evidence="2" id="KW-1185">Reference proteome</keyword>
<proteinExistence type="predicted"/>